<keyword evidence="1" id="KW-0472">Membrane</keyword>
<dbReference type="RefSeq" id="WP_348388110.1">
    <property type="nucleotide sequence ID" value="NZ_CP134146.1"/>
</dbReference>
<evidence type="ECO:0008006" key="4">
    <source>
        <dbReference type="Google" id="ProtNLM"/>
    </source>
</evidence>
<keyword evidence="1" id="KW-1133">Transmembrane helix</keyword>
<evidence type="ECO:0000313" key="3">
    <source>
        <dbReference type="Proteomes" id="UP001248581"/>
    </source>
</evidence>
<accession>A0ABY9TJF0</accession>
<name>A0ABY9TJF0_9GAMM</name>
<dbReference type="Proteomes" id="UP001248581">
    <property type="component" value="Chromosome"/>
</dbReference>
<sequence>MSKILLILSLVLMAYGIVMYVVDFLPVDMFQSSNENEYIKSVSGDSISWSAYRLHALVVGLLLVVVSKFTTD</sequence>
<proteinExistence type="predicted"/>
<evidence type="ECO:0000256" key="1">
    <source>
        <dbReference type="SAM" id="Phobius"/>
    </source>
</evidence>
<protein>
    <recommendedName>
        <fullName evidence="4">DUF4149 domain-containing protein</fullName>
    </recommendedName>
</protein>
<gene>
    <name evidence="2" type="ORF">RI845_02090</name>
</gene>
<dbReference type="EMBL" id="CP134146">
    <property type="protein sequence ID" value="WNC68956.1"/>
    <property type="molecule type" value="Genomic_DNA"/>
</dbReference>
<keyword evidence="3" id="KW-1185">Reference proteome</keyword>
<keyword evidence="1" id="KW-0812">Transmembrane</keyword>
<reference evidence="3" key="1">
    <citation type="submission" date="2023-09" db="EMBL/GenBank/DDBJ databases">
        <authorList>
            <person name="Li S."/>
            <person name="Li X."/>
            <person name="Zhang C."/>
            <person name="Zhao Z."/>
        </authorList>
    </citation>
    <scope>NUCLEOTIDE SEQUENCE [LARGE SCALE GENOMIC DNA]</scope>
    <source>
        <strain evidence="3">SQ345</strain>
    </source>
</reference>
<feature type="transmembrane region" description="Helical" evidence="1">
    <location>
        <begin position="52"/>
        <end position="71"/>
    </location>
</feature>
<evidence type="ECO:0000313" key="2">
    <source>
        <dbReference type="EMBL" id="WNC68956.1"/>
    </source>
</evidence>
<organism evidence="2 3">
    <name type="scientific">Thalassotalea nanhaiensis</name>
    <dbReference type="NCBI Taxonomy" id="3065648"/>
    <lineage>
        <taxon>Bacteria</taxon>
        <taxon>Pseudomonadati</taxon>
        <taxon>Pseudomonadota</taxon>
        <taxon>Gammaproteobacteria</taxon>
        <taxon>Alteromonadales</taxon>
        <taxon>Colwelliaceae</taxon>
        <taxon>Thalassotalea</taxon>
    </lineage>
</organism>